<comment type="catalytic activity">
    <reaction evidence="1">
        <text>ATP + protein L-histidine = ADP + protein N-phospho-L-histidine.</text>
        <dbReference type="EC" id="2.7.13.3"/>
    </reaction>
</comment>
<evidence type="ECO:0000256" key="7">
    <source>
        <dbReference type="ARBA" id="ARBA00022840"/>
    </source>
</evidence>
<evidence type="ECO:0000256" key="2">
    <source>
        <dbReference type="ARBA" id="ARBA00012438"/>
    </source>
</evidence>
<keyword evidence="7" id="KW-0067">ATP-binding</keyword>
<dbReference type="SUPFAM" id="SSF55874">
    <property type="entry name" value="ATPase domain of HSP90 chaperone/DNA topoisomerase II/histidine kinase"/>
    <property type="match status" value="1"/>
</dbReference>
<evidence type="ECO:0000256" key="3">
    <source>
        <dbReference type="ARBA" id="ARBA00022553"/>
    </source>
</evidence>
<keyword evidence="3" id="KW-0597">Phosphoprotein</keyword>
<keyword evidence="10" id="KW-1133">Transmembrane helix</keyword>
<proteinExistence type="predicted"/>
<keyword evidence="13" id="KW-1185">Reference proteome</keyword>
<dbReference type="InterPro" id="IPR036890">
    <property type="entry name" value="HATPase_C_sf"/>
</dbReference>
<feature type="transmembrane region" description="Helical" evidence="10">
    <location>
        <begin position="197"/>
        <end position="219"/>
    </location>
</feature>
<reference evidence="12" key="1">
    <citation type="journal article" date="2014" name="Int. J. Syst. Evol. Microbiol.">
        <title>Complete genome sequence of Corynebacterium casei LMG S-19264T (=DSM 44701T), isolated from a smear-ripened cheese.</title>
        <authorList>
            <consortium name="US DOE Joint Genome Institute (JGI-PGF)"/>
            <person name="Walter F."/>
            <person name="Albersmeier A."/>
            <person name="Kalinowski J."/>
            <person name="Ruckert C."/>
        </authorList>
    </citation>
    <scope>NUCLEOTIDE SEQUENCE</scope>
    <source>
        <strain evidence="12">CGMCC 1.15178</strain>
    </source>
</reference>
<keyword evidence="10" id="KW-0812">Transmembrane</keyword>
<reference evidence="12" key="2">
    <citation type="submission" date="2020-09" db="EMBL/GenBank/DDBJ databases">
        <authorList>
            <person name="Sun Q."/>
            <person name="Zhou Y."/>
        </authorList>
    </citation>
    <scope>NUCLEOTIDE SEQUENCE</scope>
    <source>
        <strain evidence="12">CGMCC 1.15178</strain>
    </source>
</reference>
<evidence type="ECO:0000259" key="11">
    <source>
        <dbReference type="PROSITE" id="PS50109"/>
    </source>
</evidence>
<feature type="transmembrane region" description="Helical" evidence="10">
    <location>
        <begin position="76"/>
        <end position="100"/>
    </location>
</feature>
<dbReference type="Pfam" id="PF02518">
    <property type="entry name" value="HATPase_c"/>
    <property type="match status" value="1"/>
</dbReference>
<keyword evidence="8" id="KW-0902">Two-component regulatory system</keyword>
<dbReference type="CDD" id="cd16917">
    <property type="entry name" value="HATPase_UhpB-NarQ-NarX-like"/>
    <property type="match status" value="1"/>
</dbReference>
<dbReference type="GO" id="GO:0016020">
    <property type="term" value="C:membrane"/>
    <property type="evidence" value="ECO:0007669"/>
    <property type="project" value="InterPro"/>
</dbReference>
<organism evidence="12 13">
    <name type="scientific">Paenibacillus nasutitermitis</name>
    <dbReference type="NCBI Taxonomy" id="1652958"/>
    <lineage>
        <taxon>Bacteria</taxon>
        <taxon>Bacillati</taxon>
        <taxon>Bacillota</taxon>
        <taxon>Bacilli</taxon>
        <taxon>Bacillales</taxon>
        <taxon>Paenibacillaceae</taxon>
        <taxon>Paenibacillus</taxon>
    </lineage>
</organism>
<dbReference type="InterPro" id="IPR003594">
    <property type="entry name" value="HATPase_dom"/>
</dbReference>
<keyword evidence="4" id="KW-0808">Transferase</keyword>
<dbReference type="GO" id="GO:0000155">
    <property type="term" value="F:phosphorelay sensor kinase activity"/>
    <property type="evidence" value="ECO:0007669"/>
    <property type="project" value="InterPro"/>
</dbReference>
<feature type="transmembrane region" description="Helical" evidence="10">
    <location>
        <begin position="167"/>
        <end position="185"/>
    </location>
</feature>
<dbReference type="GO" id="GO:0005524">
    <property type="term" value="F:ATP binding"/>
    <property type="evidence" value="ECO:0007669"/>
    <property type="project" value="UniProtKB-KW"/>
</dbReference>
<sequence length="721" mass="80883">MRVGTDQLQWKSIGLRTLWLLGVLFAVYVLISGYPGFVSSLYSPCSEPSGVGCNRLQIHVDQMPALERYGVSLQGYALYAISSDMIVTIFMIGVGILIVWRKPADRMCQFVSLLLIVFGAFGMNESHAILTPSRWFELVYLMFVILKWPALGFLFCTFPDGKFVPRWSWMLILLFVIQLVLFMLPHPYNIENWPSHFAILEMLLVYGSVTAALLYRFFAVATPLQKQQIKWLAFGFGTTLLLVITINLLPLFFSSFDRPESFYHLLGPVSTALSYLPIPVGIGIALLRYRLWDIDIVINRALVYLALSTNILVVYVLVVFGMSALFQVYNSLFISLFATALTAVIIQPLRLRLQRGVNRLMFGDRIDPYRALANLGRRLEESLPADNLLQTIVKSVAQALRLPYAAIVWDREQRLVGGEHSQMEVTYGSPLNSGDKVRLPLIHQGERVGDLVLSPRQQGEELTPADLRLVRDLAPQISIAVHSVRLTADLQRMTIDLQRSRERLVTAREEERRRMRRDLHDGLGPLLSSQTLTLSAVKKQLRQDPDTAEKLLADAIDHAKEAITDIRRLVYALRPPALDDLGLLAVLREQVSRYHASGIKIMVDVPETLPPLPAAAEMACYRIVQEALTNIVNHAHATSANIRLRVKDGVTLEVTDNGQGLPPSTRGGVGFSSMHERAEELGGTCRIENISDRGTRVIANIPLPQDQHESPHPFRKAGKLL</sequence>
<feature type="transmembrane region" description="Helical" evidence="10">
    <location>
        <begin position="12"/>
        <end position="31"/>
    </location>
</feature>
<dbReference type="Gene3D" id="1.20.5.1930">
    <property type="match status" value="1"/>
</dbReference>
<feature type="transmembrane region" description="Helical" evidence="10">
    <location>
        <begin position="301"/>
        <end position="326"/>
    </location>
</feature>
<dbReference type="PANTHER" id="PTHR24421">
    <property type="entry name" value="NITRATE/NITRITE SENSOR PROTEIN NARX-RELATED"/>
    <property type="match status" value="1"/>
</dbReference>
<dbReference type="SMART" id="SM00387">
    <property type="entry name" value="HATPase_c"/>
    <property type="match status" value="1"/>
</dbReference>
<feature type="transmembrane region" description="Helical" evidence="10">
    <location>
        <begin position="265"/>
        <end position="289"/>
    </location>
</feature>
<evidence type="ECO:0000313" key="13">
    <source>
        <dbReference type="Proteomes" id="UP000612456"/>
    </source>
</evidence>
<feature type="transmembrane region" description="Helical" evidence="10">
    <location>
        <begin position="107"/>
        <end position="123"/>
    </location>
</feature>
<keyword evidence="6" id="KW-0418">Kinase</keyword>
<dbReference type="Proteomes" id="UP000612456">
    <property type="component" value="Unassembled WGS sequence"/>
</dbReference>
<feature type="transmembrane region" description="Helical" evidence="10">
    <location>
        <begin position="231"/>
        <end position="253"/>
    </location>
</feature>
<feature type="transmembrane region" description="Helical" evidence="10">
    <location>
        <begin position="332"/>
        <end position="351"/>
    </location>
</feature>
<dbReference type="SUPFAM" id="SSF55781">
    <property type="entry name" value="GAF domain-like"/>
    <property type="match status" value="1"/>
</dbReference>
<evidence type="ECO:0000256" key="10">
    <source>
        <dbReference type="SAM" id="Phobius"/>
    </source>
</evidence>
<protein>
    <recommendedName>
        <fullName evidence="2">histidine kinase</fullName>
        <ecNumber evidence="2">2.7.13.3</ecNumber>
    </recommendedName>
</protein>
<evidence type="ECO:0000256" key="5">
    <source>
        <dbReference type="ARBA" id="ARBA00022741"/>
    </source>
</evidence>
<feature type="transmembrane region" description="Helical" evidence="10">
    <location>
        <begin position="135"/>
        <end position="155"/>
    </location>
</feature>
<evidence type="ECO:0000256" key="9">
    <source>
        <dbReference type="SAM" id="MobiDB-lite"/>
    </source>
</evidence>
<feature type="region of interest" description="Disordered" evidence="9">
    <location>
        <begin position="702"/>
        <end position="721"/>
    </location>
</feature>
<dbReference type="EMBL" id="BMHP01000002">
    <property type="protein sequence ID" value="GGD72411.1"/>
    <property type="molecule type" value="Genomic_DNA"/>
</dbReference>
<accession>A0A916Z3U7</accession>
<keyword evidence="10" id="KW-0472">Membrane</keyword>
<dbReference type="EC" id="2.7.13.3" evidence="2"/>
<evidence type="ECO:0000313" key="12">
    <source>
        <dbReference type="EMBL" id="GGD72411.1"/>
    </source>
</evidence>
<dbReference type="InterPro" id="IPR029016">
    <property type="entry name" value="GAF-like_dom_sf"/>
</dbReference>
<evidence type="ECO:0000256" key="6">
    <source>
        <dbReference type="ARBA" id="ARBA00022777"/>
    </source>
</evidence>
<keyword evidence="5" id="KW-0547">Nucleotide-binding</keyword>
<evidence type="ECO:0000256" key="4">
    <source>
        <dbReference type="ARBA" id="ARBA00022679"/>
    </source>
</evidence>
<evidence type="ECO:0000256" key="1">
    <source>
        <dbReference type="ARBA" id="ARBA00000085"/>
    </source>
</evidence>
<dbReference type="GO" id="GO:0046983">
    <property type="term" value="F:protein dimerization activity"/>
    <property type="evidence" value="ECO:0007669"/>
    <property type="project" value="InterPro"/>
</dbReference>
<dbReference type="Gene3D" id="3.30.450.40">
    <property type="match status" value="1"/>
</dbReference>
<dbReference type="InterPro" id="IPR050482">
    <property type="entry name" value="Sensor_HK_TwoCompSys"/>
</dbReference>
<feature type="domain" description="Histidine kinase" evidence="11">
    <location>
        <begin position="514"/>
        <end position="705"/>
    </location>
</feature>
<dbReference type="PROSITE" id="PS50109">
    <property type="entry name" value="HIS_KIN"/>
    <property type="match status" value="1"/>
</dbReference>
<evidence type="ECO:0000256" key="8">
    <source>
        <dbReference type="ARBA" id="ARBA00023012"/>
    </source>
</evidence>
<dbReference type="PANTHER" id="PTHR24421:SF10">
    <property type="entry name" value="NITRATE_NITRITE SENSOR PROTEIN NARQ"/>
    <property type="match status" value="1"/>
</dbReference>
<comment type="caution">
    <text evidence="12">The sequence shown here is derived from an EMBL/GenBank/DDBJ whole genome shotgun (WGS) entry which is preliminary data.</text>
</comment>
<dbReference type="InterPro" id="IPR011712">
    <property type="entry name" value="Sig_transdc_His_kin_sub3_dim/P"/>
</dbReference>
<dbReference type="Pfam" id="PF07730">
    <property type="entry name" value="HisKA_3"/>
    <property type="match status" value="1"/>
</dbReference>
<name>A0A916Z3U7_9BACL</name>
<dbReference type="Gene3D" id="3.30.565.10">
    <property type="entry name" value="Histidine kinase-like ATPase, C-terminal domain"/>
    <property type="match status" value="1"/>
</dbReference>
<gene>
    <name evidence="12" type="ORF">GCM10010911_32900</name>
</gene>
<dbReference type="InterPro" id="IPR005467">
    <property type="entry name" value="His_kinase_dom"/>
</dbReference>
<dbReference type="AlphaFoldDB" id="A0A916Z3U7"/>